<evidence type="ECO:0000256" key="8">
    <source>
        <dbReference type="ARBA" id="ARBA00047848"/>
    </source>
</evidence>
<evidence type="ECO:0000256" key="7">
    <source>
        <dbReference type="ARBA" id="ARBA00023239"/>
    </source>
</evidence>
<dbReference type="EMBL" id="JBITLV010000001">
    <property type="protein sequence ID" value="MFI7586107.1"/>
    <property type="molecule type" value="Genomic_DNA"/>
</dbReference>
<dbReference type="InterPro" id="IPR001086">
    <property type="entry name" value="Preph_deHydtase"/>
</dbReference>
<feature type="domain" description="ACT" evidence="10">
    <location>
        <begin position="199"/>
        <end position="277"/>
    </location>
</feature>
<name>A0ABW8AIB8_9ACTN</name>
<dbReference type="Gene3D" id="3.40.190.10">
    <property type="entry name" value="Periplasmic binding protein-like II"/>
    <property type="match status" value="2"/>
</dbReference>
<evidence type="ECO:0000256" key="6">
    <source>
        <dbReference type="ARBA" id="ARBA00023222"/>
    </source>
</evidence>
<dbReference type="InterPro" id="IPR008242">
    <property type="entry name" value="Chor_mutase/pphenate_deHydtase"/>
</dbReference>
<gene>
    <name evidence="11" type="primary">pheA</name>
    <name evidence="11" type="ORF">ACIB24_03415</name>
</gene>
<dbReference type="PROSITE" id="PS51171">
    <property type="entry name" value="PREPHENATE_DEHYDR_3"/>
    <property type="match status" value="1"/>
</dbReference>
<evidence type="ECO:0000256" key="3">
    <source>
        <dbReference type="ARBA" id="ARBA00021872"/>
    </source>
</evidence>
<reference evidence="11 12" key="1">
    <citation type="submission" date="2024-10" db="EMBL/GenBank/DDBJ databases">
        <title>The Natural Products Discovery Center: Release of the First 8490 Sequenced Strains for Exploring Actinobacteria Biosynthetic Diversity.</title>
        <authorList>
            <person name="Kalkreuter E."/>
            <person name="Kautsar S.A."/>
            <person name="Yang D."/>
            <person name="Bader C.D."/>
            <person name="Teijaro C.N."/>
            <person name="Fluegel L."/>
            <person name="Davis C.M."/>
            <person name="Simpson J.R."/>
            <person name="Lauterbach L."/>
            <person name="Steele A.D."/>
            <person name="Gui C."/>
            <person name="Meng S."/>
            <person name="Li G."/>
            <person name="Viehrig K."/>
            <person name="Ye F."/>
            <person name="Su P."/>
            <person name="Kiefer A.F."/>
            <person name="Nichols A."/>
            <person name="Cepeda A.J."/>
            <person name="Yan W."/>
            <person name="Fan B."/>
            <person name="Jiang Y."/>
            <person name="Adhikari A."/>
            <person name="Zheng C.-J."/>
            <person name="Schuster L."/>
            <person name="Cowan T.M."/>
            <person name="Smanski M.J."/>
            <person name="Chevrette M.G."/>
            <person name="De Carvalho L.P.S."/>
            <person name="Shen B."/>
        </authorList>
    </citation>
    <scope>NUCLEOTIDE SEQUENCE [LARGE SCALE GENOMIC DNA]</scope>
    <source>
        <strain evidence="11 12">NPDC049639</strain>
    </source>
</reference>
<dbReference type="PANTHER" id="PTHR21022:SF19">
    <property type="entry name" value="PREPHENATE DEHYDRATASE-RELATED"/>
    <property type="match status" value="1"/>
</dbReference>
<dbReference type="Pfam" id="PF00800">
    <property type="entry name" value="PDT"/>
    <property type="match status" value="1"/>
</dbReference>
<evidence type="ECO:0000313" key="12">
    <source>
        <dbReference type="Proteomes" id="UP001612915"/>
    </source>
</evidence>
<dbReference type="InterPro" id="IPR045865">
    <property type="entry name" value="ACT-like_dom_sf"/>
</dbReference>
<dbReference type="SUPFAM" id="SSF55021">
    <property type="entry name" value="ACT-like"/>
    <property type="match status" value="1"/>
</dbReference>
<dbReference type="PROSITE" id="PS51671">
    <property type="entry name" value="ACT"/>
    <property type="match status" value="1"/>
</dbReference>
<evidence type="ECO:0000256" key="4">
    <source>
        <dbReference type="ARBA" id="ARBA00022605"/>
    </source>
</evidence>
<evidence type="ECO:0000259" key="10">
    <source>
        <dbReference type="PROSITE" id="PS51671"/>
    </source>
</evidence>
<keyword evidence="7 11" id="KW-0456">Lyase</keyword>
<dbReference type="SUPFAM" id="SSF53850">
    <property type="entry name" value="Periplasmic binding protein-like II"/>
    <property type="match status" value="1"/>
</dbReference>
<organism evidence="11 12">
    <name type="scientific">Spongisporangium articulatum</name>
    <dbReference type="NCBI Taxonomy" id="3362603"/>
    <lineage>
        <taxon>Bacteria</taxon>
        <taxon>Bacillati</taxon>
        <taxon>Actinomycetota</taxon>
        <taxon>Actinomycetes</taxon>
        <taxon>Kineosporiales</taxon>
        <taxon>Kineosporiaceae</taxon>
        <taxon>Spongisporangium</taxon>
    </lineage>
</organism>
<sequence>MKYGYLGPEGTFSEAAVRKLTAARGIEADLLPMHSVLLALDAVRAGELEAAVVPIENSVEGGVSATLDALTAGEPLQVVGEEVVPVTFDFVVRPGLGREDVTRVASHPHGLAQCSNWLHEQFPKATLIPALSTASAAVGLLEDDAAYDGALCSPLAAQKLGLTPMYTDIGDNPNAMTRFVLVSRPGRLPAPTGADKTTLVVFLKDERAGALLEILEQFATRGINLNRLESRPTGDGLGRYCMSIDAEGHVEDARLSEALKGLHRVSAHVRFLGSYPRADGEPPHVRPENSNASFAEADAWLNSILSS</sequence>
<dbReference type="CDD" id="cd13632">
    <property type="entry name" value="PBP2_Aa-PDT_like"/>
    <property type="match status" value="1"/>
</dbReference>
<protein>
    <recommendedName>
        <fullName evidence="3">Prephenate dehydratase</fullName>
        <ecNumber evidence="2">4.2.1.51</ecNumber>
    </recommendedName>
</protein>
<dbReference type="RefSeq" id="WP_398275169.1">
    <property type="nucleotide sequence ID" value="NZ_JBITLV010000001.1"/>
</dbReference>
<dbReference type="Proteomes" id="UP001612915">
    <property type="component" value="Unassembled WGS sequence"/>
</dbReference>
<keyword evidence="12" id="KW-1185">Reference proteome</keyword>
<accession>A0ABW8AIB8</accession>
<dbReference type="PANTHER" id="PTHR21022">
    <property type="entry name" value="PREPHENATE DEHYDRATASE P PROTEIN"/>
    <property type="match status" value="1"/>
</dbReference>
<dbReference type="PIRSF" id="PIRSF001500">
    <property type="entry name" value="Chor_mut_pdt_Ppr"/>
    <property type="match status" value="1"/>
</dbReference>
<dbReference type="CDD" id="cd04905">
    <property type="entry name" value="ACT_CM-PDT"/>
    <property type="match status" value="1"/>
</dbReference>
<feature type="domain" description="Prephenate dehydratase" evidence="9">
    <location>
        <begin position="2"/>
        <end position="184"/>
    </location>
</feature>
<dbReference type="NCBIfam" id="NF008865">
    <property type="entry name" value="PRK11898.1"/>
    <property type="match status" value="1"/>
</dbReference>
<evidence type="ECO:0000256" key="1">
    <source>
        <dbReference type="ARBA" id="ARBA00004741"/>
    </source>
</evidence>
<proteinExistence type="predicted"/>
<dbReference type="Gene3D" id="3.30.70.260">
    <property type="match status" value="1"/>
</dbReference>
<keyword evidence="6" id="KW-0584">Phenylalanine biosynthesis</keyword>
<dbReference type="Pfam" id="PF01842">
    <property type="entry name" value="ACT"/>
    <property type="match status" value="1"/>
</dbReference>
<keyword evidence="4" id="KW-0028">Amino-acid biosynthesis</keyword>
<evidence type="ECO:0000313" key="11">
    <source>
        <dbReference type="EMBL" id="MFI7586107.1"/>
    </source>
</evidence>
<comment type="pathway">
    <text evidence="1">Amino-acid biosynthesis; L-phenylalanine biosynthesis; phenylpyruvate from prephenate: step 1/1.</text>
</comment>
<dbReference type="EC" id="4.2.1.51" evidence="2"/>
<evidence type="ECO:0000259" key="9">
    <source>
        <dbReference type="PROSITE" id="PS51171"/>
    </source>
</evidence>
<evidence type="ECO:0000256" key="2">
    <source>
        <dbReference type="ARBA" id="ARBA00013147"/>
    </source>
</evidence>
<evidence type="ECO:0000256" key="5">
    <source>
        <dbReference type="ARBA" id="ARBA00023141"/>
    </source>
</evidence>
<keyword evidence="5" id="KW-0057">Aromatic amino acid biosynthesis</keyword>
<dbReference type="GO" id="GO:0004664">
    <property type="term" value="F:prephenate dehydratase activity"/>
    <property type="evidence" value="ECO:0007669"/>
    <property type="project" value="UniProtKB-EC"/>
</dbReference>
<dbReference type="InterPro" id="IPR002912">
    <property type="entry name" value="ACT_dom"/>
</dbReference>
<comment type="caution">
    <text evidence="11">The sequence shown here is derived from an EMBL/GenBank/DDBJ whole genome shotgun (WGS) entry which is preliminary data.</text>
</comment>
<comment type="catalytic activity">
    <reaction evidence="8">
        <text>prephenate + H(+) = 3-phenylpyruvate + CO2 + H2O</text>
        <dbReference type="Rhea" id="RHEA:21648"/>
        <dbReference type="ChEBI" id="CHEBI:15377"/>
        <dbReference type="ChEBI" id="CHEBI:15378"/>
        <dbReference type="ChEBI" id="CHEBI:16526"/>
        <dbReference type="ChEBI" id="CHEBI:18005"/>
        <dbReference type="ChEBI" id="CHEBI:29934"/>
        <dbReference type="EC" id="4.2.1.51"/>
    </reaction>
</comment>